<dbReference type="SMART" id="SM00954">
    <property type="entry name" value="RelA_SpoT"/>
    <property type="match status" value="1"/>
</dbReference>
<dbReference type="PANTHER" id="PTHR47837">
    <property type="entry name" value="GTP PYROPHOSPHOKINASE YJBM"/>
    <property type="match status" value="1"/>
</dbReference>
<proteinExistence type="predicted"/>
<dbReference type="GO" id="GO:0016301">
    <property type="term" value="F:kinase activity"/>
    <property type="evidence" value="ECO:0007669"/>
    <property type="project" value="UniProtKB-KW"/>
</dbReference>
<evidence type="ECO:0000313" key="4">
    <source>
        <dbReference type="Proteomes" id="UP000217889"/>
    </source>
</evidence>
<dbReference type="OrthoDB" id="9789634at2"/>
<feature type="domain" description="RelA/SpoT" evidence="2">
    <location>
        <begin position="86"/>
        <end position="209"/>
    </location>
</feature>
<organism evidence="3 4">
    <name type="scientific">Brachybacterium ginsengisoli</name>
    <dbReference type="NCBI Taxonomy" id="1331682"/>
    <lineage>
        <taxon>Bacteria</taxon>
        <taxon>Bacillati</taxon>
        <taxon>Actinomycetota</taxon>
        <taxon>Actinomycetes</taxon>
        <taxon>Micrococcales</taxon>
        <taxon>Dermabacteraceae</taxon>
        <taxon>Brachybacterium</taxon>
    </lineage>
</organism>
<dbReference type="Gene3D" id="3.30.460.10">
    <property type="entry name" value="Beta Polymerase, domain 2"/>
    <property type="match status" value="1"/>
</dbReference>
<dbReference type="Proteomes" id="UP000217889">
    <property type="component" value="Chromosome"/>
</dbReference>
<dbReference type="PANTHER" id="PTHR47837:SF2">
    <property type="entry name" value="GTP PYROPHOSPHOKINASE YWAC"/>
    <property type="match status" value="1"/>
</dbReference>
<evidence type="ECO:0000259" key="2">
    <source>
        <dbReference type="SMART" id="SM00954"/>
    </source>
</evidence>
<keyword evidence="3" id="KW-0418">Kinase</keyword>
<dbReference type="CDD" id="cd05399">
    <property type="entry name" value="NT_Rel-Spo_like"/>
    <property type="match status" value="1"/>
</dbReference>
<keyword evidence="3" id="KW-0808">Transferase</keyword>
<dbReference type="SUPFAM" id="SSF81301">
    <property type="entry name" value="Nucleotidyltransferase"/>
    <property type="match status" value="1"/>
</dbReference>
<dbReference type="RefSeq" id="WP_096798965.1">
    <property type="nucleotide sequence ID" value="NZ_CP023564.1"/>
</dbReference>
<dbReference type="Pfam" id="PF04607">
    <property type="entry name" value="RelA_SpoT"/>
    <property type="match status" value="1"/>
</dbReference>
<dbReference type="AlphaFoldDB" id="A0A291GWF0"/>
<gene>
    <name evidence="3" type="ORF">CFK41_06750</name>
</gene>
<protein>
    <submittedName>
        <fullName evidence="3">GTP pyrophosphokinase</fullName>
    </submittedName>
</protein>
<sequence length="279" mass="32023">MDDAPSSDTETSAEVGALVAARQEQLLRADADPEQLASRMRQVYDELTALQMHYQFGIDEVQTKVNILRREFEMLHDYSPIEHVRTRLKSTESLIEKAVRTGGEMTIPAIRERVMDIAGIRITCSFVSDVYWIADMLSRQRDLEVLTVKDYIAHPKANGYRSLHLIVQVPVYLSEHVEMVPVELQIRTIAMDFWASTEHKLSYKYRRNLPLSLRDELDDAARVASDLDARMERLRDEIRPMPQSPPSTEAPAERPEERPEDQEGPDHAEDALSPERPQD</sequence>
<evidence type="ECO:0000313" key="3">
    <source>
        <dbReference type="EMBL" id="ATG54498.1"/>
    </source>
</evidence>
<dbReference type="EMBL" id="CP023564">
    <property type="protein sequence ID" value="ATG54498.1"/>
    <property type="molecule type" value="Genomic_DNA"/>
</dbReference>
<keyword evidence="4" id="KW-1185">Reference proteome</keyword>
<name>A0A291GWF0_9MICO</name>
<dbReference type="GO" id="GO:0015969">
    <property type="term" value="P:guanosine tetraphosphate metabolic process"/>
    <property type="evidence" value="ECO:0007669"/>
    <property type="project" value="InterPro"/>
</dbReference>
<accession>A0A291GWF0</accession>
<evidence type="ECO:0000256" key="1">
    <source>
        <dbReference type="SAM" id="MobiDB-lite"/>
    </source>
</evidence>
<dbReference type="Gene3D" id="1.10.287.860">
    <property type="entry name" value="Nucleotidyltransferase"/>
    <property type="match status" value="1"/>
</dbReference>
<dbReference type="InterPro" id="IPR043519">
    <property type="entry name" value="NT_sf"/>
</dbReference>
<dbReference type="InterPro" id="IPR052366">
    <property type="entry name" value="GTP_Pyrophosphokinase"/>
</dbReference>
<reference evidence="3 4" key="1">
    <citation type="journal article" date="2014" name="Int. J. Syst. Evol. Microbiol.">
        <title>Brachybacterium ginsengisoli sp. nov., isolated from soil of a ginseng field.</title>
        <authorList>
            <person name="Hoang V.A."/>
            <person name="Kim Y.J."/>
            <person name="Nguyen N.L."/>
            <person name="Yang D.C."/>
        </authorList>
    </citation>
    <scope>NUCLEOTIDE SEQUENCE [LARGE SCALE GENOMIC DNA]</scope>
    <source>
        <strain evidence="3 4">DCY80</strain>
    </source>
</reference>
<dbReference type="InterPro" id="IPR007685">
    <property type="entry name" value="RelA_SpoT"/>
</dbReference>
<feature type="region of interest" description="Disordered" evidence="1">
    <location>
        <begin position="231"/>
        <end position="279"/>
    </location>
</feature>
<dbReference type="KEGG" id="bgg:CFK41_06750"/>